<dbReference type="Proteomes" id="UP001420932">
    <property type="component" value="Unassembled WGS sequence"/>
</dbReference>
<evidence type="ECO:0000313" key="4">
    <source>
        <dbReference type="Proteomes" id="UP001420932"/>
    </source>
</evidence>
<feature type="repeat" description="PPR" evidence="2">
    <location>
        <begin position="149"/>
        <end position="184"/>
    </location>
</feature>
<dbReference type="InterPro" id="IPR046848">
    <property type="entry name" value="E_motif"/>
</dbReference>
<dbReference type="FunFam" id="1.25.40.10:FF:000158">
    <property type="entry name" value="pentatricopeptide repeat-containing protein At2g33680"/>
    <property type="match status" value="1"/>
</dbReference>
<dbReference type="AlphaFoldDB" id="A0AAP0Q0W7"/>
<organism evidence="3 4">
    <name type="scientific">Stephania yunnanensis</name>
    <dbReference type="NCBI Taxonomy" id="152371"/>
    <lineage>
        <taxon>Eukaryota</taxon>
        <taxon>Viridiplantae</taxon>
        <taxon>Streptophyta</taxon>
        <taxon>Embryophyta</taxon>
        <taxon>Tracheophyta</taxon>
        <taxon>Spermatophyta</taxon>
        <taxon>Magnoliopsida</taxon>
        <taxon>Ranunculales</taxon>
        <taxon>Menispermaceae</taxon>
        <taxon>Menispermoideae</taxon>
        <taxon>Cissampelideae</taxon>
        <taxon>Stephania</taxon>
    </lineage>
</organism>
<evidence type="ECO:0000256" key="1">
    <source>
        <dbReference type="ARBA" id="ARBA00022737"/>
    </source>
</evidence>
<sequence length="558" mass="62036">MRVHSKVLVPLKGSSMLATNLIKSYCMNGLLKEARQLFDEIPNRDVVAWTAMITGYTSSGRLSEAWALFCEMKREGGVVEPNAFTMSSVLKACKCMKSYTCGAMVHGLAIKYGVNGSLYVEHTLMDMYATCSDSMDDAWLVFETIRVKNSVSWTTMIAGYAHRGDGYAAVRVLRRMLQQEGMELNDFNCSIAIKACASIESYIMGRQIHGAAVKHGVESSIPVGNSLVDMYCRCSSLSEAYGYFKEMPERDSITWNAMIAGFERSGSPNSLHLFRGMGLEGLSPNCFTFTSAAAACGNLAVLNCGQQVHGGIIQRGFATNVALTNSLIDMYAKCGSVSDSWRIFTEMRRRDLISWTSMMNAYGTHGHGREAIELFNEMSCRTNEEGLRYFKSMTAKHHVKPNQEIYGCVVDLLGRAGRVAEAYEIIKTMPFAPDELVWGALLGACKAHKVSHLAGLAAMEILHLRPYRAEPYVVLSNMYAADGKWGDFAKMRKLIKGIGNKKEAGRSWIEVRNQVYSFVVGEKFGEDIELLYQWLEILTLHIREAGYVPDSNSLLHEN</sequence>
<dbReference type="InterPro" id="IPR046960">
    <property type="entry name" value="PPR_At4g14850-like_plant"/>
</dbReference>
<dbReference type="NCBIfam" id="TIGR00756">
    <property type="entry name" value="PPR"/>
    <property type="match status" value="6"/>
</dbReference>
<dbReference type="InterPro" id="IPR002885">
    <property type="entry name" value="PPR_rpt"/>
</dbReference>
<keyword evidence="4" id="KW-1185">Reference proteome</keyword>
<dbReference type="GO" id="GO:0009451">
    <property type="term" value="P:RNA modification"/>
    <property type="evidence" value="ECO:0007669"/>
    <property type="project" value="InterPro"/>
</dbReference>
<dbReference type="PANTHER" id="PTHR47926">
    <property type="entry name" value="PENTATRICOPEPTIDE REPEAT-CONTAINING PROTEIN"/>
    <property type="match status" value="1"/>
</dbReference>
<dbReference type="Gene3D" id="1.25.40.10">
    <property type="entry name" value="Tetratricopeptide repeat domain"/>
    <property type="match status" value="5"/>
</dbReference>
<dbReference type="PANTHER" id="PTHR47926:SF448">
    <property type="entry name" value="PENTACOTRIPEPTIDE-REPEAT REGION OF PRORP DOMAIN-CONTAINING PROTEIN"/>
    <property type="match status" value="1"/>
</dbReference>
<protein>
    <recommendedName>
        <fullName evidence="5">Pentatricopeptide repeat-containing protein</fullName>
    </recommendedName>
</protein>
<accession>A0AAP0Q0W7</accession>
<evidence type="ECO:0008006" key="5">
    <source>
        <dbReference type="Google" id="ProtNLM"/>
    </source>
</evidence>
<dbReference type="GO" id="GO:0099402">
    <property type="term" value="P:plant organ development"/>
    <property type="evidence" value="ECO:0007669"/>
    <property type="project" value="UniProtKB-ARBA"/>
</dbReference>
<dbReference type="PROSITE" id="PS51375">
    <property type="entry name" value="PPR"/>
    <property type="match status" value="3"/>
</dbReference>
<dbReference type="GO" id="GO:0003723">
    <property type="term" value="F:RNA binding"/>
    <property type="evidence" value="ECO:0007669"/>
    <property type="project" value="InterPro"/>
</dbReference>
<keyword evidence="1" id="KW-0677">Repeat</keyword>
<reference evidence="3 4" key="1">
    <citation type="submission" date="2024-01" db="EMBL/GenBank/DDBJ databases">
        <title>Genome assemblies of Stephania.</title>
        <authorList>
            <person name="Yang L."/>
        </authorList>
    </citation>
    <scope>NUCLEOTIDE SEQUENCE [LARGE SCALE GENOMIC DNA]</scope>
    <source>
        <strain evidence="3">YNDBR</strain>
        <tissue evidence="3">Leaf</tissue>
    </source>
</reference>
<evidence type="ECO:0000256" key="2">
    <source>
        <dbReference type="PROSITE-ProRule" id="PRU00708"/>
    </source>
</evidence>
<feature type="repeat" description="PPR" evidence="2">
    <location>
        <begin position="320"/>
        <end position="354"/>
    </location>
</feature>
<feature type="repeat" description="PPR" evidence="2">
    <location>
        <begin position="45"/>
        <end position="79"/>
    </location>
</feature>
<gene>
    <name evidence="3" type="ORF">Syun_008125</name>
</gene>
<evidence type="ECO:0000313" key="3">
    <source>
        <dbReference type="EMBL" id="KAK9161784.1"/>
    </source>
</evidence>
<dbReference type="Pfam" id="PF20431">
    <property type="entry name" value="E_motif"/>
    <property type="match status" value="1"/>
</dbReference>
<dbReference type="FunFam" id="1.25.40.10:FF:000073">
    <property type="entry name" value="Pentatricopeptide repeat-containing protein chloroplastic"/>
    <property type="match status" value="1"/>
</dbReference>
<dbReference type="EMBL" id="JBBNAF010000003">
    <property type="protein sequence ID" value="KAK9161784.1"/>
    <property type="molecule type" value="Genomic_DNA"/>
</dbReference>
<dbReference type="Pfam" id="PF01535">
    <property type="entry name" value="PPR"/>
    <property type="match status" value="6"/>
</dbReference>
<dbReference type="Pfam" id="PF13041">
    <property type="entry name" value="PPR_2"/>
    <property type="match status" value="1"/>
</dbReference>
<dbReference type="InterPro" id="IPR011990">
    <property type="entry name" value="TPR-like_helical_dom_sf"/>
</dbReference>
<proteinExistence type="predicted"/>
<name>A0AAP0Q0W7_9MAGN</name>
<comment type="caution">
    <text evidence="3">The sequence shown here is derived from an EMBL/GenBank/DDBJ whole genome shotgun (WGS) entry which is preliminary data.</text>
</comment>